<sequence length="142" mass="15642">MDEPDARGRPRRWSPRGLVGVATGLIIGMAGTAVVAWTDGELRDTKVISRIRQPASVRYPDGSIHHAGVVRVRSWILNRHRPYEVVIGRDPGLSYGHSVTFEATGESPPRISGAEWRPDGVRIRLDSGHEVFVPAQKFLGGR</sequence>
<keyword evidence="1" id="KW-1133">Transmembrane helix</keyword>
<accession>A0A6H9YN27</accession>
<evidence type="ECO:0000313" key="2">
    <source>
        <dbReference type="EMBL" id="KAB2341127.1"/>
    </source>
</evidence>
<dbReference type="EMBL" id="WBMT01000027">
    <property type="protein sequence ID" value="KAB2341127.1"/>
    <property type="molecule type" value="Genomic_DNA"/>
</dbReference>
<dbReference type="AlphaFoldDB" id="A0A6H9YN27"/>
<keyword evidence="1" id="KW-0812">Transmembrane</keyword>
<keyword evidence="3" id="KW-1185">Reference proteome</keyword>
<name>A0A6H9YN27_9ACTN</name>
<reference evidence="2 3" key="1">
    <citation type="submission" date="2019-09" db="EMBL/GenBank/DDBJ databases">
        <title>Actinomadura physcomitrii sp. nov., a novel actinomycete isolated from moss [Physcomitrium sphaericum (Ludw) Fuernr].</title>
        <authorList>
            <person name="Zhuang X."/>
            <person name="Liu C."/>
        </authorList>
    </citation>
    <scope>NUCLEOTIDE SEQUENCE [LARGE SCALE GENOMIC DNA]</scope>
    <source>
        <strain evidence="2 3">HMC1</strain>
    </source>
</reference>
<evidence type="ECO:0000313" key="3">
    <source>
        <dbReference type="Proteomes" id="UP000468735"/>
    </source>
</evidence>
<keyword evidence="1" id="KW-0472">Membrane</keyword>
<gene>
    <name evidence="2" type="ORF">F8566_43365</name>
</gene>
<dbReference type="RefSeq" id="WP_151569123.1">
    <property type="nucleotide sequence ID" value="NZ_WBMT01000027.1"/>
</dbReference>
<proteinExistence type="predicted"/>
<dbReference type="OrthoDB" id="4236693at2"/>
<comment type="caution">
    <text evidence="2">The sequence shown here is derived from an EMBL/GenBank/DDBJ whole genome shotgun (WGS) entry which is preliminary data.</text>
</comment>
<evidence type="ECO:0000256" key="1">
    <source>
        <dbReference type="SAM" id="Phobius"/>
    </source>
</evidence>
<feature type="transmembrane region" description="Helical" evidence="1">
    <location>
        <begin position="17"/>
        <end position="37"/>
    </location>
</feature>
<protein>
    <submittedName>
        <fullName evidence="2">Uncharacterized protein</fullName>
    </submittedName>
</protein>
<dbReference type="Proteomes" id="UP000468735">
    <property type="component" value="Unassembled WGS sequence"/>
</dbReference>
<organism evidence="2 3">
    <name type="scientific">Actinomadura rudentiformis</name>
    <dbReference type="NCBI Taxonomy" id="359158"/>
    <lineage>
        <taxon>Bacteria</taxon>
        <taxon>Bacillati</taxon>
        <taxon>Actinomycetota</taxon>
        <taxon>Actinomycetes</taxon>
        <taxon>Streptosporangiales</taxon>
        <taxon>Thermomonosporaceae</taxon>
        <taxon>Actinomadura</taxon>
    </lineage>
</organism>